<organism evidence="2 3">
    <name type="scientific">Paraburkholderia youngii</name>
    <dbReference type="NCBI Taxonomy" id="2782701"/>
    <lineage>
        <taxon>Bacteria</taxon>
        <taxon>Pseudomonadati</taxon>
        <taxon>Pseudomonadota</taxon>
        <taxon>Betaproteobacteria</taxon>
        <taxon>Burkholderiales</taxon>
        <taxon>Burkholderiaceae</taxon>
        <taxon>Paraburkholderia</taxon>
    </lineage>
</organism>
<dbReference type="Pfam" id="PF02954">
    <property type="entry name" value="HTH_8"/>
    <property type="match status" value="1"/>
</dbReference>
<proteinExistence type="predicted"/>
<dbReference type="SUPFAM" id="SSF46689">
    <property type="entry name" value="Homeodomain-like"/>
    <property type="match status" value="1"/>
</dbReference>
<keyword evidence="2" id="KW-0238">DNA-binding</keyword>
<protein>
    <submittedName>
        <fullName evidence="2">DNA-binding NtrC family response regulator</fullName>
    </submittedName>
</protein>
<accession>A0A7W8P4Z6</accession>
<dbReference type="EMBL" id="JACHDE010000009">
    <property type="protein sequence ID" value="MBB5402600.1"/>
    <property type="molecule type" value="Genomic_DNA"/>
</dbReference>
<dbReference type="RefSeq" id="WP_260332287.1">
    <property type="nucleotide sequence ID" value="NZ_JACHDE010000009.1"/>
</dbReference>
<dbReference type="InterPro" id="IPR002197">
    <property type="entry name" value="HTH_Fis"/>
</dbReference>
<comment type="caution">
    <text evidence="2">The sequence shown here is derived from an EMBL/GenBank/DDBJ whole genome shotgun (WGS) entry which is preliminary data.</text>
</comment>
<sequence length="111" mass="12142">MHTIFSVCGAGAGRVMTSPIKRVGERPGPQVFQKEICRVVEVVGHSRVTEVNAYLSTFAKQERLERKLPTVEEVREALRIAEGNKSHAATALGISRQALYRILGAAAENEP</sequence>
<dbReference type="Gene3D" id="1.10.10.60">
    <property type="entry name" value="Homeodomain-like"/>
    <property type="match status" value="1"/>
</dbReference>
<feature type="domain" description="DNA binding HTH" evidence="1">
    <location>
        <begin position="75"/>
        <end position="101"/>
    </location>
</feature>
<name>A0A7W8P4Z6_9BURK</name>
<reference evidence="2 3" key="1">
    <citation type="submission" date="2020-08" db="EMBL/GenBank/DDBJ databases">
        <title>Genomic Encyclopedia of Type Strains, Phase IV (KMG-V): Genome sequencing to study the core and pangenomes of soil and plant-associated prokaryotes.</title>
        <authorList>
            <person name="Whitman W."/>
        </authorList>
    </citation>
    <scope>NUCLEOTIDE SEQUENCE [LARGE SCALE GENOMIC DNA]</scope>
    <source>
        <strain evidence="2 3">JPY162</strain>
    </source>
</reference>
<dbReference type="GO" id="GO:0043565">
    <property type="term" value="F:sequence-specific DNA binding"/>
    <property type="evidence" value="ECO:0007669"/>
    <property type="project" value="InterPro"/>
</dbReference>
<evidence type="ECO:0000313" key="2">
    <source>
        <dbReference type="EMBL" id="MBB5402600.1"/>
    </source>
</evidence>
<dbReference type="Proteomes" id="UP000592820">
    <property type="component" value="Unassembled WGS sequence"/>
</dbReference>
<gene>
    <name evidence="2" type="ORF">HDG41_004686</name>
</gene>
<dbReference type="InterPro" id="IPR009057">
    <property type="entry name" value="Homeodomain-like_sf"/>
</dbReference>
<evidence type="ECO:0000313" key="3">
    <source>
        <dbReference type="Proteomes" id="UP000592820"/>
    </source>
</evidence>
<dbReference type="AlphaFoldDB" id="A0A7W8P4Z6"/>
<evidence type="ECO:0000259" key="1">
    <source>
        <dbReference type="Pfam" id="PF02954"/>
    </source>
</evidence>